<keyword evidence="2" id="KW-1185">Reference proteome</keyword>
<dbReference type="EMBL" id="JAEUBE010000158">
    <property type="protein sequence ID" value="KAH3668921.1"/>
    <property type="molecule type" value="Genomic_DNA"/>
</dbReference>
<evidence type="ECO:0000313" key="1">
    <source>
        <dbReference type="EMBL" id="KAH3668921.1"/>
    </source>
</evidence>
<evidence type="ECO:0000313" key="2">
    <source>
        <dbReference type="Proteomes" id="UP000769157"/>
    </source>
</evidence>
<organism evidence="1 2">
    <name type="scientific">Ogataea philodendri</name>
    <dbReference type="NCBI Taxonomy" id="1378263"/>
    <lineage>
        <taxon>Eukaryota</taxon>
        <taxon>Fungi</taxon>
        <taxon>Dikarya</taxon>
        <taxon>Ascomycota</taxon>
        <taxon>Saccharomycotina</taxon>
        <taxon>Pichiomycetes</taxon>
        <taxon>Pichiales</taxon>
        <taxon>Pichiaceae</taxon>
        <taxon>Ogataea</taxon>
    </lineage>
</organism>
<dbReference type="AlphaFoldDB" id="A0A9P8PBV0"/>
<reference evidence="1" key="2">
    <citation type="submission" date="2021-01" db="EMBL/GenBank/DDBJ databases">
        <authorList>
            <person name="Schikora-Tamarit M.A."/>
        </authorList>
    </citation>
    <scope>NUCLEOTIDE SEQUENCE</scope>
    <source>
        <strain evidence="1">CBS6075</strain>
    </source>
</reference>
<name>A0A9P8PBV0_9ASCO</name>
<protein>
    <submittedName>
        <fullName evidence="1">Uncharacterized protein</fullName>
    </submittedName>
</protein>
<reference evidence="1" key="1">
    <citation type="journal article" date="2021" name="Open Biol.">
        <title>Shared evolutionary footprints suggest mitochondrial oxidative damage underlies multiple complex I losses in fungi.</title>
        <authorList>
            <person name="Schikora-Tamarit M.A."/>
            <person name="Marcet-Houben M."/>
            <person name="Nosek J."/>
            <person name="Gabaldon T."/>
        </authorList>
    </citation>
    <scope>NUCLEOTIDE SEQUENCE</scope>
    <source>
        <strain evidence="1">CBS6075</strain>
    </source>
</reference>
<dbReference type="GeneID" id="70234643"/>
<accession>A0A9P8PBV0</accession>
<proteinExistence type="predicted"/>
<gene>
    <name evidence="1" type="ORF">OGAPHI_002676</name>
</gene>
<sequence length="142" mass="15744">MSSLLSTTFDWEPAAMISTDSIGERLSASGTSKDNVKQERAVVARSLNFFTKGKRFSTNFVLKLSVEADNETTGPRHPNSESWLRPSNAPLCALVELESISSLILERTEVNSSSEITSSLFCRTSWDIKKHNALMCSFFKTS</sequence>
<dbReference type="RefSeq" id="XP_046063335.1">
    <property type="nucleotide sequence ID" value="XM_046203571.1"/>
</dbReference>
<comment type="caution">
    <text evidence="1">The sequence shown here is derived from an EMBL/GenBank/DDBJ whole genome shotgun (WGS) entry which is preliminary data.</text>
</comment>
<dbReference type="Proteomes" id="UP000769157">
    <property type="component" value="Unassembled WGS sequence"/>
</dbReference>